<feature type="compositionally biased region" description="Acidic residues" evidence="1">
    <location>
        <begin position="21"/>
        <end position="38"/>
    </location>
</feature>
<dbReference type="Gene3D" id="3.60.40.10">
    <property type="entry name" value="PPM-type phosphatase domain"/>
    <property type="match status" value="1"/>
</dbReference>
<evidence type="ECO:0000256" key="1">
    <source>
        <dbReference type="SAM" id="MobiDB-lite"/>
    </source>
</evidence>
<feature type="region of interest" description="Disordered" evidence="1">
    <location>
        <begin position="120"/>
        <end position="156"/>
    </location>
</feature>
<dbReference type="AlphaFoldDB" id="A0A151ZAH3"/>
<dbReference type="OMA" id="TIVLIWR"/>
<keyword evidence="4" id="KW-1185">Reference proteome</keyword>
<dbReference type="PROSITE" id="PS51746">
    <property type="entry name" value="PPM_2"/>
    <property type="match status" value="1"/>
</dbReference>
<dbReference type="SMART" id="SM00332">
    <property type="entry name" value="PP2Cc"/>
    <property type="match status" value="1"/>
</dbReference>
<dbReference type="InParanoid" id="A0A151ZAH3"/>
<feature type="region of interest" description="Disordered" evidence="1">
    <location>
        <begin position="194"/>
        <end position="225"/>
    </location>
</feature>
<dbReference type="FunCoup" id="A0A151ZAH3">
    <property type="interactions" value="127"/>
</dbReference>
<comment type="caution">
    <text evidence="3">The sequence shown here is derived from an EMBL/GenBank/DDBJ whole genome shotgun (WGS) entry which is preliminary data.</text>
</comment>
<feature type="compositionally biased region" description="Low complexity" evidence="1">
    <location>
        <begin position="443"/>
        <end position="473"/>
    </location>
</feature>
<feature type="domain" description="PPM-type phosphatase" evidence="2">
    <location>
        <begin position="522"/>
        <end position="779"/>
    </location>
</feature>
<dbReference type="SUPFAM" id="SSF81606">
    <property type="entry name" value="PP2C-like"/>
    <property type="match status" value="1"/>
</dbReference>
<name>A0A151ZAH3_TIELA</name>
<dbReference type="Proteomes" id="UP000076078">
    <property type="component" value="Unassembled WGS sequence"/>
</dbReference>
<feature type="compositionally biased region" description="Low complexity" evidence="1">
    <location>
        <begin position="1"/>
        <end position="14"/>
    </location>
</feature>
<dbReference type="PANTHER" id="PTHR47992">
    <property type="entry name" value="PROTEIN PHOSPHATASE"/>
    <property type="match status" value="1"/>
</dbReference>
<gene>
    <name evidence="3" type="ORF">DLAC_07815</name>
</gene>
<evidence type="ECO:0000259" key="2">
    <source>
        <dbReference type="PROSITE" id="PS51746"/>
    </source>
</evidence>
<accession>A0A151ZAH3</accession>
<dbReference type="STRING" id="361077.A0A151ZAH3"/>
<dbReference type="CDD" id="cd00143">
    <property type="entry name" value="PP2Cc"/>
    <property type="match status" value="1"/>
</dbReference>
<feature type="region of interest" description="Disordered" evidence="1">
    <location>
        <begin position="432"/>
        <end position="473"/>
    </location>
</feature>
<reference evidence="3 4" key="1">
    <citation type="submission" date="2015-12" db="EMBL/GenBank/DDBJ databases">
        <title>Dictyostelia acquired genes for synthesis and detection of signals that induce cell-type specialization by lateral gene transfer from prokaryotes.</title>
        <authorList>
            <person name="Gloeckner G."/>
            <person name="Schaap P."/>
        </authorList>
    </citation>
    <scope>NUCLEOTIDE SEQUENCE [LARGE SCALE GENOMIC DNA]</scope>
    <source>
        <strain evidence="3 4">TK</strain>
    </source>
</reference>
<dbReference type="OrthoDB" id="420076at2759"/>
<feature type="compositionally biased region" description="Polar residues" evidence="1">
    <location>
        <begin position="194"/>
        <end position="224"/>
    </location>
</feature>
<feature type="region of interest" description="Disordered" evidence="1">
    <location>
        <begin position="1"/>
        <end position="53"/>
    </location>
</feature>
<organism evidence="3 4">
    <name type="scientific">Tieghemostelium lacteum</name>
    <name type="common">Slime mold</name>
    <name type="synonym">Dictyostelium lacteum</name>
    <dbReference type="NCBI Taxonomy" id="361077"/>
    <lineage>
        <taxon>Eukaryota</taxon>
        <taxon>Amoebozoa</taxon>
        <taxon>Evosea</taxon>
        <taxon>Eumycetozoa</taxon>
        <taxon>Dictyostelia</taxon>
        <taxon>Dictyosteliales</taxon>
        <taxon>Raperosteliaceae</taxon>
        <taxon>Tieghemostelium</taxon>
    </lineage>
</organism>
<dbReference type="InterPro" id="IPR015655">
    <property type="entry name" value="PP2C"/>
</dbReference>
<dbReference type="GO" id="GO:0004722">
    <property type="term" value="F:protein serine/threonine phosphatase activity"/>
    <property type="evidence" value="ECO:0007669"/>
    <property type="project" value="InterPro"/>
</dbReference>
<dbReference type="Pfam" id="PF00481">
    <property type="entry name" value="PP2C"/>
    <property type="match status" value="1"/>
</dbReference>
<feature type="region of interest" description="Disordered" evidence="1">
    <location>
        <begin position="361"/>
        <end position="392"/>
    </location>
</feature>
<dbReference type="EMBL" id="LODT01000035">
    <property type="protein sequence ID" value="KYQ90939.1"/>
    <property type="molecule type" value="Genomic_DNA"/>
</dbReference>
<protein>
    <submittedName>
        <fullName evidence="3">Protein phosphatase 2C</fullName>
    </submittedName>
</protein>
<proteinExistence type="predicted"/>
<dbReference type="InterPro" id="IPR036457">
    <property type="entry name" value="PPM-type-like_dom_sf"/>
</dbReference>
<evidence type="ECO:0000313" key="4">
    <source>
        <dbReference type="Proteomes" id="UP000076078"/>
    </source>
</evidence>
<feature type="compositionally biased region" description="Low complexity" evidence="1">
    <location>
        <begin position="120"/>
        <end position="146"/>
    </location>
</feature>
<dbReference type="InterPro" id="IPR001932">
    <property type="entry name" value="PPM-type_phosphatase-like_dom"/>
</dbReference>
<evidence type="ECO:0000313" key="3">
    <source>
        <dbReference type="EMBL" id="KYQ90939.1"/>
    </source>
</evidence>
<sequence length="779" mass="85598">MMVPSLSTSISSPSFFKDRDESEDDQDQGEEEEEEEELQNTNEQQQPTDVQNEQQNTFNLEGLDGLNYDTNSLLTSLNQFSSENPDDGVDQTDKENLLNLLNNSNVNGLLAELDQHANIKTSSGSKATSKSTSRNSSVKSGKNKNNPLKGSGSSPKVRSMRIYRTFPYRGSLPAPIFEILNSLEISTSDIPLLQQQQHNSQPDESLSSNISEQQKPKPCSTNGIRHSRQYKGLSLLFENEKMENLILPNKDISQSKNENPTLDSSFFEPPVTSNNNATTNEESLGISNINVTELMQSLDATSGSQLEEQKLFNTSLDDLCNLNANLSDLVVEGISYDQLNEDLNANTQSDIHDLQDLLPTQITTPTSSSSVPSSPSLPSSIHGLSPSSLESPVLSANQRVKDIDATGQKKKLLSRTITFSDPSSILNFFGGNDGSVCEPLPNPQTQQQPTNNDPNNNNNNISQPLSPKSSNSKVSLSQLFPKLSFNDKSPTLSPSKFYYPLLQPQSSTSLIRGFSAKADINKKGLLRAKKVIDMEDIYHHEYPFGGADSQMALFAIFDGHSGKNAAVAAKEILGEVLLKYIQAAQKENGGRSLTDMRGVFLGTFKEIDAKLSKFEYEGSTATVVLIWRAGEQRFMQAANVGDSTAFLSYAGETLLLTKDHRVTDPEEIARIKSEGVEMAKGQTRINGLMVSRALGDHFIKHNNCGLTSEPYISPPINLTPFHTHLIVASDGLWDVISGHRAMEMIKHEQNEEKMANNLLQCALNSIKSKDNISIIVITL</sequence>